<comment type="caution">
    <text evidence="4">The sequence shown here is derived from an EMBL/GenBank/DDBJ whole genome shotgun (WGS) entry which is preliminary data.</text>
</comment>
<keyword evidence="2" id="KW-0472">Membrane</keyword>
<reference evidence="4 5" key="1">
    <citation type="submission" date="2018-08" db="EMBL/GenBank/DDBJ databases">
        <title>Bacillus jemisoniae sp. nov., Bacillus chryseoplanitiae sp. nov., Bacillus resnikiae sp. nov., and Bacillus frankliniae sp. nov., isolated from Viking spacecraft and associated surfaces.</title>
        <authorList>
            <person name="Seuylemezian A."/>
            <person name="Vaishampayan P."/>
        </authorList>
    </citation>
    <scope>NUCLEOTIDE SEQUENCE [LARGE SCALE GENOMIC DNA]</scope>
    <source>
        <strain evidence="4 5">JJ-247</strain>
    </source>
</reference>
<gene>
    <name evidence="4" type="ORF">D1970_03950</name>
</gene>
<evidence type="ECO:0000259" key="3">
    <source>
        <dbReference type="Pfam" id="PF03448"/>
    </source>
</evidence>
<keyword evidence="1" id="KW-0175">Coiled coil</keyword>
<dbReference type="InterPro" id="IPR006668">
    <property type="entry name" value="Mg_transptr_MgtE_intracell_dom"/>
</dbReference>
<protein>
    <recommendedName>
        <fullName evidence="3">Magnesium transporter MgtE intracellular domain-containing protein</fullName>
    </recommendedName>
</protein>
<dbReference type="InterPro" id="IPR038076">
    <property type="entry name" value="MgtE_N_sf"/>
</dbReference>
<evidence type="ECO:0000313" key="5">
    <source>
        <dbReference type="Proteomes" id="UP000265816"/>
    </source>
</evidence>
<evidence type="ECO:0000313" key="4">
    <source>
        <dbReference type="EMBL" id="RID87996.1"/>
    </source>
</evidence>
<feature type="domain" description="Magnesium transporter MgtE intracellular" evidence="3">
    <location>
        <begin position="142"/>
        <end position="193"/>
    </location>
</feature>
<dbReference type="AlphaFoldDB" id="A0A398BKR1"/>
<dbReference type="RefSeq" id="WP_119111566.1">
    <property type="nucleotide sequence ID" value="NZ_CBCSEO010000001.1"/>
</dbReference>
<feature type="coiled-coil region" evidence="1">
    <location>
        <begin position="71"/>
        <end position="136"/>
    </location>
</feature>
<name>A0A398BKR1_9BACI</name>
<dbReference type="Gene3D" id="1.25.60.10">
    <property type="entry name" value="MgtE N-terminal domain-like"/>
    <property type="match status" value="1"/>
</dbReference>
<keyword evidence="5" id="KW-1185">Reference proteome</keyword>
<dbReference type="SUPFAM" id="SSF158791">
    <property type="entry name" value="MgtE N-terminal domain-like"/>
    <property type="match status" value="1"/>
</dbReference>
<dbReference type="OrthoDB" id="1724615at2"/>
<dbReference type="Pfam" id="PF03448">
    <property type="entry name" value="MgtE_N"/>
    <property type="match status" value="1"/>
</dbReference>
<sequence length="202" mass="22622">MSKISEEKEPAGDSRVQWIMFVIVIPALFAVTFALVILNFAGINVFESAREIGAKIPGVSRLIQPSETASMKKAEKHIVGLEAEIKNKEAKVEQLQSKMDNKNKEAERLKLEKQQLEEQIDELAAIQTENKRAFKDIVRTYETMSPKSAAPILAKMESDEALKILTNIKPDTLSAIMEKMSPEEAAKYTELLTNEGDNSRQD</sequence>
<evidence type="ECO:0000256" key="1">
    <source>
        <dbReference type="SAM" id="Coils"/>
    </source>
</evidence>
<keyword evidence="2" id="KW-1133">Transmembrane helix</keyword>
<proteinExistence type="predicted"/>
<accession>A0A398BKR1</accession>
<dbReference type="Proteomes" id="UP000265816">
    <property type="component" value="Unassembled WGS sequence"/>
</dbReference>
<dbReference type="EMBL" id="QWVT01000008">
    <property type="protein sequence ID" value="RID87996.1"/>
    <property type="molecule type" value="Genomic_DNA"/>
</dbReference>
<keyword evidence="2" id="KW-0812">Transmembrane</keyword>
<organism evidence="4 5">
    <name type="scientific">Mesobacillus zeae</name>
    <dbReference type="NCBI Taxonomy" id="1917180"/>
    <lineage>
        <taxon>Bacteria</taxon>
        <taxon>Bacillati</taxon>
        <taxon>Bacillota</taxon>
        <taxon>Bacilli</taxon>
        <taxon>Bacillales</taxon>
        <taxon>Bacillaceae</taxon>
        <taxon>Mesobacillus</taxon>
    </lineage>
</organism>
<evidence type="ECO:0000256" key="2">
    <source>
        <dbReference type="SAM" id="Phobius"/>
    </source>
</evidence>
<feature type="transmembrane region" description="Helical" evidence="2">
    <location>
        <begin position="18"/>
        <end position="41"/>
    </location>
</feature>